<evidence type="ECO:0000256" key="2">
    <source>
        <dbReference type="ARBA" id="ARBA00006656"/>
    </source>
</evidence>
<dbReference type="SUPFAM" id="SSF57501">
    <property type="entry name" value="Cystine-knot cytokines"/>
    <property type="match status" value="1"/>
</dbReference>
<reference evidence="9" key="1">
    <citation type="submission" date="2022-01" db="EMBL/GenBank/DDBJ databases">
        <authorList>
            <person name="King R."/>
        </authorList>
    </citation>
    <scope>NUCLEOTIDE SEQUENCE</scope>
</reference>
<keyword evidence="5" id="KW-1015">Disulfide bond</keyword>
<dbReference type="PANTHER" id="PTHR11848:SF298">
    <property type="entry name" value="DAWDLE, ISOFORM A"/>
    <property type="match status" value="1"/>
</dbReference>
<evidence type="ECO:0000259" key="8">
    <source>
        <dbReference type="PROSITE" id="PS51362"/>
    </source>
</evidence>
<feature type="signal peptide" evidence="7">
    <location>
        <begin position="1"/>
        <end position="20"/>
    </location>
</feature>
<evidence type="ECO:0000256" key="3">
    <source>
        <dbReference type="ARBA" id="ARBA00022525"/>
    </source>
</evidence>
<keyword evidence="3" id="KW-0964">Secreted</keyword>
<dbReference type="InterPro" id="IPR017948">
    <property type="entry name" value="TGFb_CS"/>
</dbReference>
<comment type="subcellular location">
    <subcellularLocation>
        <location evidence="1">Secreted</location>
    </subcellularLocation>
</comment>
<keyword evidence="4 6" id="KW-0339">Growth factor</keyword>
<organism evidence="9 10">
    <name type="scientific">Psylliodes chrysocephalus</name>
    <dbReference type="NCBI Taxonomy" id="3402493"/>
    <lineage>
        <taxon>Eukaryota</taxon>
        <taxon>Metazoa</taxon>
        <taxon>Ecdysozoa</taxon>
        <taxon>Arthropoda</taxon>
        <taxon>Hexapoda</taxon>
        <taxon>Insecta</taxon>
        <taxon>Pterygota</taxon>
        <taxon>Neoptera</taxon>
        <taxon>Endopterygota</taxon>
        <taxon>Coleoptera</taxon>
        <taxon>Polyphaga</taxon>
        <taxon>Cucujiformia</taxon>
        <taxon>Chrysomeloidea</taxon>
        <taxon>Chrysomelidae</taxon>
        <taxon>Galerucinae</taxon>
        <taxon>Alticini</taxon>
        <taxon>Psylliodes</taxon>
    </lineage>
</organism>
<dbReference type="GO" id="GO:0005615">
    <property type="term" value="C:extracellular space"/>
    <property type="evidence" value="ECO:0007669"/>
    <property type="project" value="TreeGrafter"/>
</dbReference>
<dbReference type="SMART" id="SM00204">
    <property type="entry name" value="TGFB"/>
    <property type="match status" value="1"/>
</dbReference>
<dbReference type="Gene3D" id="2.60.120.970">
    <property type="match status" value="1"/>
</dbReference>
<dbReference type="GO" id="GO:0005125">
    <property type="term" value="F:cytokine activity"/>
    <property type="evidence" value="ECO:0007669"/>
    <property type="project" value="TreeGrafter"/>
</dbReference>
<evidence type="ECO:0000256" key="5">
    <source>
        <dbReference type="ARBA" id="ARBA00023157"/>
    </source>
</evidence>
<comment type="similarity">
    <text evidence="2 6">Belongs to the TGF-beta family.</text>
</comment>
<gene>
    <name evidence="9" type="ORF">PSYICH_LOCUS4292</name>
</gene>
<dbReference type="InterPro" id="IPR015615">
    <property type="entry name" value="TGF-beta-rel"/>
</dbReference>
<dbReference type="Pfam" id="PF00688">
    <property type="entry name" value="TGFb_propeptide"/>
    <property type="match status" value="1"/>
</dbReference>
<dbReference type="InterPro" id="IPR001111">
    <property type="entry name" value="TGF-b_propeptide"/>
</dbReference>
<evidence type="ECO:0000256" key="7">
    <source>
        <dbReference type="SAM" id="SignalP"/>
    </source>
</evidence>
<proteinExistence type="inferred from homology"/>
<dbReference type="PANTHER" id="PTHR11848">
    <property type="entry name" value="TGF-BETA FAMILY"/>
    <property type="match status" value="1"/>
</dbReference>
<dbReference type="PROSITE" id="PS00250">
    <property type="entry name" value="TGF_BETA_1"/>
    <property type="match status" value="1"/>
</dbReference>
<dbReference type="CDD" id="cd13752">
    <property type="entry name" value="TGF_beta_INHB"/>
    <property type="match status" value="1"/>
</dbReference>
<dbReference type="Gene3D" id="2.10.90.10">
    <property type="entry name" value="Cystine-knot cytokines"/>
    <property type="match status" value="1"/>
</dbReference>
<evidence type="ECO:0000313" key="10">
    <source>
        <dbReference type="Proteomes" id="UP001153636"/>
    </source>
</evidence>
<evidence type="ECO:0000313" key="9">
    <source>
        <dbReference type="EMBL" id="CAH1103553.1"/>
    </source>
</evidence>
<dbReference type="InterPro" id="IPR001839">
    <property type="entry name" value="TGF-b_C"/>
</dbReference>
<dbReference type="InterPro" id="IPR029034">
    <property type="entry name" value="Cystine-knot_cytokine"/>
</dbReference>
<name>A0A9P0CN33_9CUCU</name>
<accession>A0A9P0CN33</accession>
<keyword evidence="7" id="KW-0732">Signal</keyword>
<dbReference type="GO" id="GO:0008083">
    <property type="term" value="F:growth factor activity"/>
    <property type="evidence" value="ECO:0007669"/>
    <property type="project" value="UniProtKB-KW"/>
</dbReference>
<sequence>MKPSIFVVVLLMVLVNRVGAKVPSVFGVFFSNSNKNGDLQDNSVPESENQTAEKTEYTVIEDEFAKLRIEYIKNQILKKLRLKEKPTITIAELPKPIKEYENLLSTRDMDIQTYSDDFYGKTTQAIIFPYEDEVRCSRTIRFPSSCLPFQMPNDIHTTEVASAELWFHKEEDYLDEHNQTFVIYEVAHWDTNKSFQKTTPIAIQETSLSEGWLKIDVTYVVKNWLDFQDSPVHAINVVCKTCGMDKTQSPVSFINDLKPFLVIYTHTQQRRTLSHRRQKRSANCEPGLNECCRENFYISFAEIGWDDWIIKPEGYNAYFCKGSCTTPAAITLSASQHNSILQKIMNGHKRNKVVGPEITPCCTATQFQNLQLFYMQSNKTLTTKLLSNMIVDTCGCM</sequence>
<dbReference type="PRINTS" id="PR00669">
    <property type="entry name" value="INHIBINA"/>
</dbReference>
<dbReference type="EMBL" id="OV651826">
    <property type="protein sequence ID" value="CAH1103553.1"/>
    <property type="molecule type" value="Genomic_DNA"/>
</dbReference>
<evidence type="ECO:0000256" key="1">
    <source>
        <dbReference type="ARBA" id="ARBA00004613"/>
    </source>
</evidence>
<evidence type="ECO:0000256" key="6">
    <source>
        <dbReference type="RuleBase" id="RU000354"/>
    </source>
</evidence>
<dbReference type="Pfam" id="PF00019">
    <property type="entry name" value="TGF_beta"/>
    <property type="match status" value="1"/>
</dbReference>
<protein>
    <recommendedName>
        <fullName evidence="8">TGF-beta family profile domain-containing protein</fullName>
    </recommendedName>
</protein>
<keyword evidence="10" id="KW-1185">Reference proteome</keyword>
<dbReference type="Proteomes" id="UP001153636">
    <property type="component" value="Chromosome 14"/>
</dbReference>
<dbReference type="PROSITE" id="PS51362">
    <property type="entry name" value="TGF_BETA_2"/>
    <property type="match status" value="1"/>
</dbReference>
<dbReference type="AlphaFoldDB" id="A0A9P0CN33"/>
<feature type="domain" description="TGF-beta family profile" evidence="8">
    <location>
        <begin position="277"/>
        <end position="397"/>
    </location>
</feature>
<evidence type="ECO:0000256" key="4">
    <source>
        <dbReference type="ARBA" id="ARBA00023030"/>
    </source>
</evidence>
<dbReference type="OrthoDB" id="6516235at2759"/>
<feature type="chain" id="PRO_5040401433" description="TGF-beta family profile domain-containing protein" evidence="7">
    <location>
        <begin position="21"/>
        <end position="397"/>
    </location>
</feature>